<keyword evidence="7" id="KW-1185">Reference proteome</keyword>
<dbReference type="InterPro" id="IPR011057">
    <property type="entry name" value="Mss4-like_sf"/>
</dbReference>
<dbReference type="InterPro" id="IPR006913">
    <property type="entry name" value="CENP-V/GFA"/>
</dbReference>
<sequence>MLHGGCFCGALRYETTGAAAHRTNCHCTMCRGTSGAPFLAWFTVARAGFRFVQGEATRFHSSPMATRTFCPRCGTQLTFEEAGRPDELDVTTCSLDDPEQLPPQQHIYTRSQLGWVKLADGLPTYRGARADG</sequence>
<accession>A0ABT5JWC9</accession>
<gene>
    <name evidence="6" type="ORF">OIK44_02080</name>
</gene>
<proteinExistence type="inferred from homology"/>
<dbReference type="Pfam" id="PF04828">
    <property type="entry name" value="GFA"/>
    <property type="match status" value="1"/>
</dbReference>
<name>A0ABT5JWC9_9BURK</name>
<evidence type="ECO:0000256" key="1">
    <source>
        <dbReference type="ARBA" id="ARBA00005495"/>
    </source>
</evidence>
<evidence type="ECO:0000256" key="4">
    <source>
        <dbReference type="ARBA" id="ARBA00023239"/>
    </source>
</evidence>
<feature type="domain" description="CENP-V/GFA" evidence="5">
    <location>
        <begin position="2"/>
        <end position="105"/>
    </location>
</feature>
<comment type="similarity">
    <text evidence="1">Belongs to the Gfa family.</text>
</comment>
<evidence type="ECO:0000313" key="7">
    <source>
        <dbReference type="Proteomes" id="UP001221208"/>
    </source>
</evidence>
<dbReference type="Gene3D" id="3.90.1590.10">
    <property type="entry name" value="glutathione-dependent formaldehyde- activating enzyme (gfa)"/>
    <property type="match status" value="1"/>
</dbReference>
<reference evidence="6 7" key="1">
    <citation type="submission" date="2022-10" db="EMBL/GenBank/DDBJ databases">
        <title>Janthinobacterium sp. hw3 Genome sequencing.</title>
        <authorList>
            <person name="Park S."/>
        </authorList>
    </citation>
    <scope>NUCLEOTIDE SEQUENCE [LARGE SCALE GENOMIC DNA]</scope>
    <source>
        <strain evidence="7">hw3</strain>
    </source>
</reference>
<dbReference type="EMBL" id="JAQQXR010000001">
    <property type="protein sequence ID" value="MDC8756371.1"/>
    <property type="molecule type" value="Genomic_DNA"/>
</dbReference>
<keyword evidence="4" id="KW-0456">Lyase</keyword>
<dbReference type="PANTHER" id="PTHR33337">
    <property type="entry name" value="GFA DOMAIN-CONTAINING PROTEIN"/>
    <property type="match status" value="1"/>
</dbReference>
<keyword evidence="2" id="KW-0479">Metal-binding</keyword>
<evidence type="ECO:0000259" key="5">
    <source>
        <dbReference type="PROSITE" id="PS51891"/>
    </source>
</evidence>
<dbReference type="Proteomes" id="UP001221208">
    <property type="component" value="Unassembled WGS sequence"/>
</dbReference>
<dbReference type="PANTHER" id="PTHR33337:SF40">
    <property type="entry name" value="CENP-V_GFA DOMAIN-CONTAINING PROTEIN-RELATED"/>
    <property type="match status" value="1"/>
</dbReference>
<evidence type="ECO:0000256" key="3">
    <source>
        <dbReference type="ARBA" id="ARBA00022833"/>
    </source>
</evidence>
<keyword evidence="3" id="KW-0862">Zinc</keyword>
<comment type="caution">
    <text evidence="6">The sequence shown here is derived from an EMBL/GenBank/DDBJ whole genome shotgun (WGS) entry which is preliminary data.</text>
</comment>
<dbReference type="PROSITE" id="PS51891">
    <property type="entry name" value="CENP_V_GFA"/>
    <property type="match status" value="1"/>
</dbReference>
<organism evidence="6 7">
    <name type="scientific">Janthinobacterium fluminis</name>
    <dbReference type="NCBI Taxonomy" id="2987524"/>
    <lineage>
        <taxon>Bacteria</taxon>
        <taxon>Pseudomonadati</taxon>
        <taxon>Pseudomonadota</taxon>
        <taxon>Betaproteobacteria</taxon>
        <taxon>Burkholderiales</taxon>
        <taxon>Oxalobacteraceae</taxon>
        <taxon>Janthinobacterium</taxon>
    </lineage>
</organism>
<protein>
    <submittedName>
        <fullName evidence="6">GFA family protein</fullName>
    </submittedName>
</protein>
<evidence type="ECO:0000313" key="6">
    <source>
        <dbReference type="EMBL" id="MDC8756371.1"/>
    </source>
</evidence>
<dbReference type="SUPFAM" id="SSF51316">
    <property type="entry name" value="Mss4-like"/>
    <property type="match status" value="1"/>
</dbReference>
<evidence type="ECO:0000256" key="2">
    <source>
        <dbReference type="ARBA" id="ARBA00022723"/>
    </source>
</evidence>
<dbReference type="RefSeq" id="WP_273668999.1">
    <property type="nucleotide sequence ID" value="NZ_JAQQXR010000001.1"/>
</dbReference>